<dbReference type="AlphaFoldDB" id="A0A175JWC9"/>
<proteinExistence type="predicted"/>
<accession>A0A175JWC9</accession>
<dbReference type="VEuPathDB" id="AmoebaDB:KM1_241150"/>
<keyword evidence="1" id="KW-0472">Membrane</keyword>
<feature type="transmembrane region" description="Helical" evidence="1">
    <location>
        <begin position="211"/>
        <end position="229"/>
    </location>
</feature>
<dbReference type="VEuPathDB" id="AmoebaDB:EHI8A_169900"/>
<feature type="transmembrane region" description="Helical" evidence="1">
    <location>
        <begin position="58"/>
        <end position="77"/>
    </location>
</feature>
<feature type="transmembrane region" description="Helical" evidence="1">
    <location>
        <begin position="125"/>
        <end position="146"/>
    </location>
</feature>
<evidence type="ECO:0000313" key="3">
    <source>
        <dbReference type="Proteomes" id="UP000078387"/>
    </source>
</evidence>
<evidence type="ECO:0000313" key="2">
    <source>
        <dbReference type="EMBL" id="GAT98089.1"/>
    </source>
</evidence>
<dbReference type="VEuPathDB" id="AmoebaDB:EHI5A_182190"/>
<feature type="transmembrane region" description="Helical" evidence="1">
    <location>
        <begin position="83"/>
        <end position="104"/>
    </location>
</feature>
<dbReference type="Proteomes" id="UP000078387">
    <property type="component" value="Unassembled WGS sequence"/>
</dbReference>
<gene>
    <name evidence="2" type="ORF">CL6EHI_086380</name>
</gene>
<protein>
    <submittedName>
        <fullName evidence="2">Uncharacterized protein</fullName>
    </submittedName>
</protein>
<sequence>MRLSNIFNTIIGFVLLYVVMKHSIRYQQKDEFALLMKAKADTFHVLNFLQIDQLKGNYTSVVSSLCAVLICLLLSIFKKSFILTFLLIIVTTIFHITVLTLQTSEFALPISGVLQIIINSSKQPLLVISKQILSFFTLLASTFPIIQPYVISWITAIDNYEFPAILLIVFSYSLMNKKLQLFSCIYMPIIILTIVGLPLTTVYALQTSFLTSIQLFIATVVVLVFFFNGLLQIELIPLAPVYYISIVLVSQSCVSFITSYYSLTSLQADCLFVGLYIILFCLVLFKKFGVSLIPTLLMFFAISKLLGFTLSIEYLVPIFFLVHAFCSY</sequence>
<feature type="transmembrane region" description="Helical" evidence="1">
    <location>
        <begin position="184"/>
        <end position="205"/>
    </location>
</feature>
<feature type="transmembrane region" description="Helical" evidence="1">
    <location>
        <begin position="6"/>
        <end position="24"/>
    </location>
</feature>
<dbReference type="eggNOG" id="ENOG502RER3">
    <property type="taxonomic scope" value="Eukaryota"/>
</dbReference>
<feature type="transmembrane region" description="Helical" evidence="1">
    <location>
        <begin position="297"/>
        <end position="322"/>
    </location>
</feature>
<feature type="transmembrane region" description="Helical" evidence="1">
    <location>
        <begin position="266"/>
        <end position="285"/>
    </location>
</feature>
<reference evidence="2 3" key="1">
    <citation type="submission" date="2016-05" db="EMBL/GenBank/DDBJ databases">
        <title>First whole genome sequencing of Entamoeba histolytica HM1:IMSS-clone-6.</title>
        <authorList>
            <person name="Mukherjee Avik.K."/>
            <person name="Izumyama S."/>
            <person name="Nakada-Tsukui K."/>
            <person name="Nozaki T."/>
        </authorList>
    </citation>
    <scope>NUCLEOTIDE SEQUENCE [LARGE SCALE GENOMIC DNA]</scope>
    <source>
        <strain evidence="2 3">HM1:IMSS clone 6</strain>
    </source>
</reference>
<dbReference type="VEuPathDB" id="AmoebaDB:EHI_086380"/>
<organism evidence="2 3">
    <name type="scientific">Entamoeba histolytica</name>
    <dbReference type="NCBI Taxonomy" id="5759"/>
    <lineage>
        <taxon>Eukaryota</taxon>
        <taxon>Amoebozoa</taxon>
        <taxon>Evosea</taxon>
        <taxon>Archamoebae</taxon>
        <taxon>Mastigamoebida</taxon>
        <taxon>Entamoebidae</taxon>
        <taxon>Entamoeba</taxon>
    </lineage>
</organism>
<keyword evidence="1" id="KW-0812">Transmembrane</keyword>
<comment type="caution">
    <text evidence="2">The sequence shown here is derived from an EMBL/GenBank/DDBJ whole genome shotgun (WGS) entry which is preliminary data.</text>
</comment>
<name>A0A175JWC9_ENTHI</name>
<feature type="transmembrane region" description="Helical" evidence="1">
    <location>
        <begin position="241"/>
        <end position="260"/>
    </location>
</feature>
<keyword evidence="1" id="KW-1133">Transmembrane helix</keyword>
<dbReference type="VEuPathDB" id="AmoebaDB:EHI7A_145710"/>
<evidence type="ECO:0000256" key="1">
    <source>
        <dbReference type="SAM" id="Phobius"/>
    </source>
</evidence>
<dbReference type="EMBL" id="BDEQ01000001">
    <property type="protein sequence ID" value="GAT98089.1"/>
    <property type="molecule type" value="Genomic_DNA"/>
</dbReference>